<dbReference type="EMBL" id="KZ819747">
    <property type="protein sequence ID" value="PWN52993.1"/>
    <property type="molecule type" value="Genomic_DNA"/>
</dbReference>
<dbReference type="Proteomes" id="UP000245626">
    <property type="component" value="Unassembled WGS sequence"/>
</dbReference>
<evidence type="ECO:0000313" key="2">
    <source>
        <dbReference type="Proteomes" id="UP000245626"/>
    </source>
</evidence>
<keyword evidence="2" id="KW-1185">Reference proteome</keyword>
<reference evidence="1 2" key="1">
    <citation type="journal article" date="2018" name="Mol. Biol. Evol.">
        <title>Broad Genomic Sampling Reveals a Smut Pathogenic Ancestry of the Fungal Clade Ustilaginomycotina.</title>
        <authorList>
            <person name="Kijpornyongpan T."/>
            <person name="Mondo S.J."/>
            <person name="Barry K."/>
            <person name="Sandor L."/>
            <person name="Lee J."/>
            <person name="Lipzen A."/>
            <person name="Pangilinan J."/>
            <person name="LaButti K."/>
            <person name="Hainaut M."/>
            <person name="Henrissat B."/>
            <person name="Grigoriev I.V."/>
            <person name="Spatafora J.W."/>
            <person name="Aime M.C."/>
        </authorList>
    </citation>
    <scope>NUCLEOTIDE SEQUENCE [LARGE SCALE GENOMIC DNA]</scope>
    <source>
        <strain evidence="1 2">SA 807</strain>
    </source>
</reference>
<proteinExistence type="predicted"/>
<sequence length="329" mass="36734">MSPNSLPSLIPGIYSTINPRHTSSVSISRIVRGQRAGGWSGPSGHQVDSWSFLSFRSRQPSRSDPSSSRSQSYSTLSSDASVKIGRKGEKGDGACGSNSGSSGKQPSIRAYKYFVDVHGQLFLHDTVPKNLTSCFKDKDFLNFFFTRLRPNPLLPSLNSSHFKAGSHSKYEGRRDLSLISSSIGTVPENWDLLAGLTIRQADEYALSQGYLWQSPCGKELNYIRSEDTPIVYRELDEKNNQLRWAGDLFQTFMPDSLKVDLETGYVYHPSPTLPKKSEQESRKRLGEYSLISSQVLISHFSKSLELDPNDCDEGGAFFWKGKRWSIGIL</sequence>
<name>A0ACD0P4E7_9BASI</name>
<organism evidence="1 2">
    <name type="scientific">Violaceomyces palustris</name>
    <dbReference type="NCBI Taxonomy" id="1673888"/>
    <lineage>
        <taxon>Eukaryota</taxon>
        <taxon>Fungi</taxon>
        <taxon>Dikarya</taxon>
        <taxon>Basidiomycota</taxon>
        <taxon>Ustilaginomycotina</taxon>
        <taxon>Ustilaginomycetes</taxon>
        <taxon>Violaceomycetales</taxon>
        <taxon>Violaceomycetaceae</taxon>
        <taxon>Violaceomyces</taxon>
    </lineage>
</organism>
<protein>
    <submittedName>
        <fullName evidence="1">Uncharacterized protein</fullName>
    </submittedName>
</protein>
<gene>
    <name evidence="1" type="ORF">IE53DRAFT_228848</name>
</gene>
<evidence type="ECO:0000313" key="1">
    <source>
        <dbReference type="EMBL" id="PWN52993.1"/>
    </source>
</evidence>
<accession>A0ACD0P4E7</accession>